<dbReference type="GO" id="GO:0000175">
    <property type="term" value="F:3'-5'-RNA exonuclease activity"/>
    <property type="evidence" value="ECO:0007669"/>
    <property type="project" value="InterPro"/>
</dbReference>
<dbReference type="SMART" id="SM00474">
    <property type="entry name" value="35EXOc"/>
    <property type="match status" value="1"/>
</dbReference>
<dbReference type="GO" id="GO:0071044">
    <property type="term" value="P:histone mRNA catabolic process"/>
    <property type="evidence" value="ECO:0007669"/>
    <property type="project" value="TreeGrafter"/>
</dbReference>
<dbReference type="EMBL" id="GG663746">
    <property type="protein sequence ID" value="EEH53162.1"/>
    <property type="molecule type" value="Genomic_DNA"/>
</dbReference>
<feature type="non-terminal residue" evidence="2">
    <location>
        <position position="149"/>
    </location>
</feature>
<dbReference type="InterPro" id="IPR036397">
    <property type="entry name" value="RNaseH_sf"/>
</dbReference>
<dbReference type="GO" id="GO:0003727">
    <property type="term" value="F:single-stranded RNA binding"/>
    <property type="evidence" value="ECO:0007669"/>
    <property type="project" value="TreeGrafter"/>
</dbReference>
<dbReference type="STRING" id="564608.C1N3A1"/>
<dbReference type="InterPro" id="IPR045092">
    <property type="entry name" value="Rrp6-like"/>
</dbReference>
<dbReference type="GO" id="GO:0071035">
    <property type="term" value="P:nuclear polyadenylation-dependent rRNA catabolic process"/>
    <property type="evidence" value="ECO:0007669"/>
    <property type="project" value="TreeGrafter"/>
</dbReference>
<organism evidence="3">
    <name type="scientific">Micromonas pusilla (strain CCMP1545)</name>
    <name type="common">Picoplanktonic green alga</name>
    <dbReference type="NCBI Taxonomy" id="564608"/>
    <lineage>
        <taxon>Eukaryota</taxon>
        <taxon>Viridiplantae</taxon>
        <taxon>Chlorophyta</taxon>
        <taxon>Mamiellophyceae</taxon>
        <taxon>Mamiellales</taxon>
        <taxon>Mamiellaceae</taxon>
        <taxon>Micromonas</taxon>
    </lineage>
</organism>
<evidence type="ECO:0000259" key="1">
    <source>
        <dbReference type="SMART" id="SM00474"/>
    </source>
</evidence>
<feature type="non-terminal residue" evidence="2">
    <location>
        <position position="1"/>
    </location>
</feature>
<dbReference type="PANTHER" id="PTHR12124">
    <property type="entry name" value="POLYMYOSITIS/SCLERODERMA AUTOANTIGEN-RELATED"/>
    <property type="match status" value="1"/>
</dbReference>
<dbReference type="GO" id="GO:0005730">
    <property type="term" value="C:nucleolus"/>
    <property type="evidence" value="ECO:0007669"/>
    <property type="project" value="TreeGrafter"/>
</dbReference>
<dbReference type="AlphaFoldDB" id="C1N3A1"/>
<dbReference type="OrthoDB" id="2250022at2759"/>
<reference evidence="2 3" key="1">
    <citation type="journal article" date="2009" name="Science">
        <title>Green evolution and dynamic adaptations revealed by genomes of the marine picoeukaryotes Micromonas.</title>
        <authorList>
            <person name="Worden A.Z."/>
            <person name="Lee J.H."/>
            <person name="Mock T."/>
            <person name="Rouze P."/>
            <person name="Simmons M.P."/>
            <person name="Aerts A.L."/>
            <person name="Allen A.E."/>
            <person name="Cuvelier M.L."/>
            <person name="Derelle E."/>
            <person name="Everett M.V."/>
            <person name="Foulon E."/>
            <person name="Grimwood J."/>
            <person name="Gundlach H."/>
            <person name="Henrissat B."/>
            <person name="Napoli C."/>
            <person name="McDonald S.M."/>
            <person name="Parker M.S."/>
            <person name="Rombauts S."/>
            <person name="Salamov A."/>
            <person name="Von Dassow P."/>
            <person name="Badger J.H."/>
            <person name="Coutinho P.M."/>
            <person name="Demir E."/>
            <person name="Dubchak I."/>
            <person name="Gentemann C."/>
            <person name="Eikrem W."/>
            <person name="Gready J.E."/>
            <person name="John U."/>
            <person name="Lanier W."/>
            <person name="Lindquist E.A."/>
            <person name="Lucas S."/>
            <person name="Mayer K.F."/>
            <person name="Moreau H."/>
            <person name="Not F."/>
            <person name="Otillar R."/>
            <person name="Panaud O."/>
            <person name="Pangilinan J."/>
            <person name="Paulsen I."/>
            <person name="Piegu B."/>
            <person name="Poliakov A."/>
            <person name="Robbens S."/>
            <person name="Schmutz J."/>
            <person name="Toulza E."/>
            <person name="Wyss T."/>
            <person name="Zelensky A."/>
            <person name="Zhou K."/>
            <person name="Armbrust E.V."/>
            <person name="Bhattacharya D."/>
            <person name="Goodenough U.W."/>
            <person name="Van de Peer Y."/>
            <person name="Grigoriev I.V."/>
        </authorList>
    </citation>
    <scope>NUCLEOTIDE SEQUENCE [LARGE SCALE GENOMIC DNA]</scope>
    <source>
        <strain evidence="2 3">CCMP1545</strain>
    </source>
</reference>
<accession>C1N3A1</accession>
<feature type="domain" description="3'-5' exonuclease" evidence="1">
    <location>
        <begin position="1"/>
        <end position="149"/>
    </location>
</feature>
<name>C1N3A1_MICPC</name>
<gene>
    <name evidence="2" type="ORF">MICPUCDRAFT_21552</name>
</gene>
<dbReference type="Gene3D" id="3.30.420.10">
    <property type="entry name" value="Ribonuclease H-like superfamily/Ribonuclease H"/>
    <property type="match status" value="1"/>
</dbReference>
<dbReference type="GO" id="GO:0071037">
    <property type="term" value="P:nuclear polyadenylation-dependent snRNA catabolic process"/>
    <property type="evidence" value="ECO:0007669"/>
    <property type="project" value="TreeGrafter"/>
</dbReference>
<evidence type="ECO:0000313" key="2">
    <source>
        <dbReference type="EMBL" id="EEH53162.1"/>
    </source>
</evidence>
<dbReference type="PANTHER" id="PTHR12124:SF47">
    <property type="entry name" value="EXOSOME COMPONENT 10"/>
    <property type="match status" value="1"/>
</dbReference>
<dbReference type="GO" id="GO:0071036">
    <property type="term" value="P:nuclear polyadenylation-dependent snoRNA catabolic process"/>
    <property type="evidence" value="ECO:0007669"/>
    <property type="project" value="TreeGrafter"/>
</dbReference>
<proteinExistence type="predicted"/>
<dbReference type="Proteomes" id="UP000001876">
    <property type="component" value="Unassembled WGS sequence"/>
</dbReference>
<dbReference type="InterPro" id="IPR002562">
    <property type="entry name" value="3'-5'_exonuclease_dom"/>
</dbReference>
<dbReference type="GeneID" id="9688014"/>
<dbReference type="InterPro" id="IPR012337">
    <property type="entry name" value="RNaseH-like_sf"/>
</dbReference>
<dbReference type="eggNOG" id="KOG2206">
    <property type="taxonomic scope" value="Eukaryota"/>
</dbReference>
<dbReference type="RefSeq" id="XP_003062343.1">
    <property type="nucleotide sequence ID" value="XM_003062297.1"/>
</dbReference>
<dbReference type="KEGG" id="mpp:MICPUCDRAFT_21552"/>
<dbReference type="GO" id="GO:0071039">
    <property type="term" value="P:nuclear polyadenylation-dependent CUT catabolic process"/>
    <property type="evidence" value="ECO:0007669"/>
    <property type="project" value="TreeGrafter"/>
</dbReference>
<dbReference type="Pfam" id="PF01612">
    <property type="entry name" value="DNA_pol_A_exo1"/>
    <property type="match status" value="1"/>
</dbReference>
<dbReference type="SUPFAM" id="SSF53098">
    <property type="entry name" value="Ribonuclease H-like"/>
    <property type="match status" value="1"/>
</dbReference>
<dbReference type="GO" id="GO:0000176">
    <property type="term" value="C:nuclear exosome (RNase complex)"/>
    <property type="evidence" value="ECO:0007669"/>
    <property type="project" value="TreeGrafter"/>
</dbReference>
<dbReference type="GO" id="GO:0071038">
    <property type="term" value="P:TRAMP-dependent tRNA surveillance pathway"/>
    <property type="evidence" value="ECO:0007669"/>
    <property type="project" value="TreeGrafter"/>
</dbReference>
<dbReference type="OMA" id="ECKEFAV"/>
<protein>
    <submittedName>
        <fullName evidence="2">Predicted protein</fullName>
    </submittedName>
</protein>
<sequence length="149" mass="17040">YVDTEAALADLASHLDGVAEFAVDLEHHSYRSFRGFTCVIQVSTRERDFVVDALALRSKMRAHLARHFEDATKQKVMHGADMDVQWLQRDFGIYVVNMFDTGQAARVLELPSKGLGAFYLTDAAYALKHFCDVDADKRYQLADWRRRPL</sequence>
<evidence type="ECO:0000313" key="3">
    <source>
        <dbReference type="Proteomes" id="UP000001876"/>
    </source>
</evidence>
<dbReference type="GO" id="GO:0000467">
    <property type="term" value="P:exonucleolytic trimming to generate mature 3'-end of 5.8S rRNA from tricistronic rRNA transcript (SSU-rRNA, 5.8S rRNA, LSU-rRNA)"/>
    <property type="evidence" value="ECO:0007669"/>
    <property type="project" value="InterPro"/>
</dbReference>
<keyword evidence="3" id="KW-1185">Reference proteome</keyword>
<dbReference type="GO" id="GO:0071051">
    <property type="term" value="P:poly(A)-dependent snoRNA 3'-end processing"/>
    <property type="evidence" value="ECO:0007669"/>
    <property type="project" value="TreeGrafter"/>
</dbReference>
<dbReference type="GO" id="GO:0071040">
    <property type="term" value="P:nuclear polyadenylation-dependent antisense transcript catabolic process"/>
    <property type="evidence" value="ECO:0007669"/>
    <property type="project" value="TreeGrafter"/>
</dbReference>